<dbReference type="PRINTS" id="PR00081">
    <property type="entry name" value="GDHRDH"/>
</dbReference>
<dbReference type="EMBL" id="OU892288">
    <property type="protein sequence ID" value="CAG9763013.1"/>
    <property type="molecule type" value="Genomic_DNA"/>
</dbReference>
<accession>A0A9N9QLX4</accession>
<evidence type="ECO:0000256" key="1">
    <source>
        <dbReference type="ARBA" id="ARBA00023002"/>
    </source>
</evidence>
<sequence length="324" mass="36185">MSLFTSLVLGLFLFVIFNKLWCFWCRSKVCLIGKTALITGGASGIGFQTALALASKGCRIIIADITNLNEAVEQIKKISNNPNIIGKHIDLRSFDSVRQFAKEILETEPKLDILLCNAGIGDYRIRTFTQDGLERTMQVNYFSHFLLTHLLLDLLKKAPSTRIIFTSSITAYVSDLTIENLNPNPDYYHGFLTKMNGGTYSNSKLCLAAAAKMFAERLKGTGVTVNTVLPGGVQTPIWSATKRDFNFIGIFVTCLVYLYGKTPEQGAQTLIHVAHSENVEGQTGQFFYEGMRFLKPLQLSEGFCKELWHKSIECTKLQAHEIKC</sequence>
<dbReference type="PANTHER" id="PTHR43157:SF31">
    <property type="entry name" value="PHOSPHATIDYLINOSITOL-GLYCAN BIOSYNTHESIS CLASS F PROTEIN"/>
    <property type="match status" value="1"/>
</dbReference>
<reference evidence="2" key="1">
    <citation type="submission" date="2022-01" db="EMBL/GenBank/DDBJ databases">
        <authorList>
            <person name="King R."/>
        </authorList>
    </citation>
    <scope>NUCLEOTIDE SEQUENCE</scope>
</reference>
<dbReference type="InterPro" id="IPR036291">
    <property type="entry name" value="NAD(P)-bd_dom_sf"/>
</dbReference>
<dbReference type="Proteomes" id="UP001152799">
    <property type="component" value="Chromosome 12"/>
</dbReference>
<dbReference type="InterPro" id="IPR002347">
    <property type="entry name" value="SDR_fam"/>
</dbReference>
<dbReference type="AlphaFoldDB" id="A0A9N9QLX4"/>
<organism evidence="2 3">
    <name type="scientific">Ceutorhynchus assimilis</name>
    <name type="common">cabbage seed weevil</name>
    <dbReference type="NCBI Taxonomy" id="467358"/>
    <lineage>
        <taxon>Eukaryota</taxon>
        <taxon>Metazoa</taxon>
        <taxon>Ecdysozoa</taxon>
        <taxon>Arthropoda</taxon>
        <taxon>Hexapoda</taxon>
        <taxon>Insecta</taxon>
        <taxon>Pterygota</taxon>
        <taxon>Neoptera</taxon>
        <taxon>Endopterygota</taxon>
        <taxon>Coleoptera</taxon>
        <taxon>Polyphaga</taxon>
        <taxon>Cucujiformia</taxon>
        <taxon>Curculionidae</taxon>
        <taxon>Ceutorhynchinae</taxon>
        <taxon>Ceutorhynchus</taxon>
    </lineage>
</organism>
<dbReference type="Pfam" id="PF00106">
    <property type="entry name" value="adh_short"/>
    <property type="match status" value="1"/>
</dbReference>
<proteinExistence type="predicted"/>
<dbReference type="OrthoDB" id="191139at2759"/>
<protein>
    <submittedName>
        <fullName evidence="2">Uncharacterized protein</fullName>
    </submittedName>
</protein>
<keyword evidence="1" id="KW-0560">Oxidoreductase</keyword>
<dbReference type="Gene3D" id="3.40.50.720">
    <property type="entry name" value="NAD(P)-binding Rossmann-like Domain"/>
    <property type="match status" value="1"/>
</dbReference>
<gene>
    <name evidence="2" type="ORF">CEUTPL_LOCUS3684</name>
</gene>
<keyword evidence="3" id="KW-1185">Reference proteome</keyword>
<dbReference type="PANTHER" id="PTHR43157">
    <property type="entry name" value="PHOSPHATIDYLINOSITOL-GLYCAN BIOSYNTHESIS CLASS F PROTEIN-RELATED"/>
    <property type="match status" value="1"/>
</dbReference>
<evidence type="ECO:0000313" key="3">
    <source>
        <dbReference type="Proteomes" id="UP001152799"/>
    </source>
</evidence>
<dbReference type="GO" id="GO:0016491">
    <property type="term" value="F:oxidoreductase activity"/>
    <property type="evidence" value="ECO:0007669"/>
    <property type="project" value="UniProtKB-KW"/>
</dbReference>
<dbReference type="SUPFAM" id="SSF51735">
    <property type="entry name" value="NAD(P)-binding Rossmann-fold domains"/>
    <property type="match status" value="1"/>
</dbReference>
<evidence type="ECO:0000313" key="2">
    <source>
        <dbReference type="EMBL" id="CAG9763013.1"/>
    </source>
</evidence>
<name>A0A9N9QLX4_9CUCU</name>